<dbReference type="EMBL" id="DF238840">
    <property type="protein sequence ID" value="GAF24915.1"/>
    <property type="molecule type" value="Genomic_DNA"/>
</dbReference>
<feature type="transmembrane region" description="Helical" evidence="1">
    <location>
        <begin position="355"/>
        <end position="376"/>
    </location>
</feature>
<dbReference type="AlphaFoldDB" id="A0A0S6UAT5"/>
<evidence type="ECO:0000313" key="2">
    <source>
        <dbReference type="EMBL" id="GAF24915.1"/>
    </source>
</evidence>
<reference evidence="2" key="1">
    <citation type="journal article" date="2014" name="Gene">
        <title>Genome-guided analysis of transformation efficiency and carbon dioxide assimilation by Moorella thermoacetica Y72.</title>
        <authorList>
            <person name="Tsukahara K."/>
            <person name="Kita A."/>
            <person name="Nakashimada Y."/>
            <person name="Hoshino T."/>
            <person name="Murakami K."/>
        </authorList>
    </citation>
    <scope>NUCLEOTIDE SEQUENCE [LARGE SCALE GENOMIC DNA]</scope>
    <source>
        <strain evidence="2">Y72</strain>
    </source>
</reference>
<dbReference type="GO" id="GO:0042925">
    <property type="term" value="F:benzoate transmembrane transporter activity"/>
    <property type="evidence" value="ECO:0007669"/>
    <property type="project" value="InterPro"/>
</dbReference>
<organism evidence="2">
    <name type="scientific">Moorella thermoacetica Y72</name>
    <dbReference type="NCBI Taxonomy" id="1325331"/>
    <lineage>
        <taxon>Bacteria</taxon>
        <taxon>Bacillati</taxon>
        <taxon>Bacillota</taxon>
        <taxon>Clostridia</taxon>
        <taxon>Neomoorellales</taxon>
        <taxon>Neomoorellaceae</taxon>
        <taxon>Neomoorella</taxon>
    </lineage>
</organism>
<keyword evidence="1" id="KW-0472">Membrane</keyword>
<feature type="transmembrane region" description="Helical" evidence="1">
    <location>
        <begin position="108"/>
        <end position="127"/>
    </location>
</feature>
<gene>
    <name evidence="2" type="ORF">MTY_0243</name>
</gene>
<dbReference type="InterPro" id="IPR004711">
    <property type="entry name" value="Benzoate_Transporter"/>
</dbReference>
<keyword evidence="1" id="KW-1133">Transmembrane helix</keyword>
<dbReference type="PANTHER" id="PTHR30199:SF0">
    <property type="entry name" value="INNER MEMBRANE PROTEIN YDCO"/>
    <property type="match status" value="1"/>
</dbReference>
<evidence type="ECO:0000256" key="1">
    <source>
        <dbReference type="SAM" id="Phobius"/>
    </source>
</evidence>
<sequence length="451" mass="46646">MDGIGGILPGGCRFPRVFSMNGNKYYARKFLKEGPFVAIAKAPTPRKSGLVEPGPGYASGFGDLSRHLNVNTVTAGLIATVFGCTGPALIVMNAAANGKLTQAQTISWLFSIYFFGGLLGVLLAGYYKQPINGAYSIPGAVMLASAIPLFPFNQVVGAYFIAGVLVLLLGISGLIGKVMRWLPGPIVMAMIAGAMIRFGTGIITSVQKAPLIAGIGLLVYLLMSRLTKKVSPVLGALVAGVIAALFFGGFKFSAVNVQWIAPQVFWPEFSLGSFLSIGIPLAALVVGAENAQAIGVLMAEGYKPPINMMTIVSGIGGIVTSFFGGHNANIAGPMTAICASSEAGEDKNGRYAASIVNGVTFGAFGLVASVAVPFVKALPADLVSLLAGLAMIGVLVSSFEMAFASKKFKVGAFFALVIAMSGITVLKISAPFWALVGGVVVSLLVEPKDFE</sequence>
<protein>
    <recommendedName>
        <fullName evidence="3">Benzoate transporter</fullName>
    </recommendedName>
</protein>
<accession>A0A0S6UAT5</accession>
<name>A0A0S6UAT5_NEOTH</name>
<dbReference type="Pfam" id="PF03594">
    <property type="entry name" value="BenE"/>
    <property type="match status" value="1"/>
</dbReference>
<feature type="transmembrane region" description="Helical" evidence="1">
    <location>
        <begin position="233"/>
        <end position="252"/>
    </location>
</feature>
<evidence type="ECO:0008006" key="3">
    <source>
        <dbReference type="Google" id="ProtNLM"/>
    </source>
</evidence>
<dbReference type="NCBIfam" id="TIGR00843">
    <property type="entry name" value="benE"/>
    <property type="match status" value="1"/>
</dbReference>
<feature type="transmembrane region" description="Helical" evidence="1">
    <location>
        <begin position="157"/>
        <end position="175"/>
    </location>
</feature>
<feature type="transmembrane region" description="Helical" evidence="1">
    <location>
        <begin position="306"/>
        <end position="324"/>
    </location>
</feature>
<feature type="transmembrane region" description="Helical" evidence="1">
    <location>
        <begin position="382"/>
        <end position="403"/>
    </location>
</feature>
<proteinExistence type="predicted"/>
<dbReference type="Proteomes" id="UP000063718">
    <property type="component" value="Unassembled WGS sequence"/>
</dbReference>
<dbReference type="GO" id="GO:0005886">
    <property type="term" value="C:plasma membrane"/>
    <property type="evidence" value="ECO:0007669"/>
    <property type="project" value="TreeGrafter"/>
</dbReference>
<feature type="transmembrane region" description="Helical" evidence="1">
    <location>
        <begin position="73"/>
        <end position="96"/>
    </location>
</feature>
<feature type="transmembrane region" description="Helical" evidence="1">
    <location>
        <begin position="264"/>
        <end position="286"/>
    </location>
</feature>
<feature type="transmembrane region" description="Helical" evidence="1">
    <location>
        <begin position="410"/>
        <end position="434"/>
    </location>
</feature>
<dbReference type="PANTHER" id="PTHR30199">
    <property type="entry name" value="MFS FAMILY TRANSPORTER, PREDICTED SUBSTRATE BENZOATE"/>
    <property type="match status" value="1"/>
</dbReference>
<keyword evidence="1" id="KW-0812">Transmembrane</keyword>